<dbReference type="AlphaFoldDB" id="A9KCS1"/>
<evidence type="ECO:0000256" key="5">
    <source>
        <dbReference type="ARBA" id="ARBA00022989"/>
    </source>
</evidence>
<feature type="compositionally biased region" description="Basic and acidic residues" evidence="10">
    <location>
        <begin position="68"/>
        <end position="79"/>
    </location>
</feature>
<comment type="subcellular location">
    <subcellularLocation>
        <location evidence="8">Cell inner membrane</location>
        <topology evidence="8">Single-pass type I membrane protein</topology>
    </subcellularLocation>
    <text evidence="8">Localizes to the Z ring in an FtsZ-dependent manner.</text>
</comment>
<dbReference type="SMART" id="SM00771">
    <property type="entry name" value="ZipA_C"/>
    <property type="match status" value="1"/>
</dbReference>
<reference evidence="12 13" key="1">
    <citation type="journal article" date="2009" name="Infect. Immun.">
        <title>Comparative genomics reveal extensive transposon-mediated genomic plasticity and diversity among potential effector proteins within the genus Coxiella.</title>
        <authorList>
            <person name="Beare P.A."/>
            <person name="Unsworth N."/>
            <person name="Andoh M."/>
            <person name="Voth D.E."/>
            <person name="Omsland A."/>
            <person name="Gilk S.D."/>
            <person name="Williams K.P."/>
            <person name="Sobral B.W."/>
            <person name="Kupko J.J.III."/>
            <person name="Porcella S.F."/>
            <person name="Samuel J.E."/>
            <person name="Heinzen R.A."/>
        </authorList>
    </citation>
    <scope>NUCLEOTIDE SEQUENCE [LARGE SCALE GENOMIC DNA]</scope>
    <source>
        <strain evidence="12 13">Dugway 5J108-111</strain>
    </source>
</reference>
<evidence type="ECO:0000256" key="9">
    <source>
        <dbReference type="RuleBase" id="RU003612"/>
    </source>
</evidence>
<keyword evidence="1 8" id="KW-1003">Cell membrane</keyword>
<keyword evidence="2 8" id="KW-0997">Cell inner membrane</keyword>
<gene>
    <name evidence="8 12" type="primary">zipA</name>
    <name evidence="12" type="ordered locus">CBUD_1523</name>
</gene>
<keyword evidence="5 8" id="KW-1133">Transmembrane helix</keyword>
<comment type="function">
    <text evidence="8 9">Essential cell division protein that stabilizes the FtsZ protofilaments by cross-linking them and that serves as a cytoplasmic membrane anchor for the Z ring. Also required for the recruitment to the septal ring of downstream cell division proteins.</text>
</comment>
<dbReference type="Gene3D" id="3.30.1400.10">
    <property type="entry name" value="ZipA, C-terminal FtsZ-binding domain"/>
    <property type="match status" value="1"/>
</dbReference>
<evidence type="ECO:0000256" key="2">
    <source>
        <dbReference type="ARBA" id="ARBA00022519"/>
    </source>
</evidence>
<evidence type="ECO:0000256" key="3">
    <source>
        <dbReference type="ARBA" id="ARBA00022618"/>
    </source>
</evidence>
<evidence type="ECO:0000256" key="10">
    <source>
        <dbReference type="SAM" id="MobiDB-lite"/>
    </source>
</evidence>
<evidence type="ECO:0000313" key="12">
    <source>
        <dbReference type="EMBL" id="ABS77461.2"/>
    </source>
</evidence>
<dbReference type="InterPro" id="IPR011919">
    <property type="entry name" value="Cell_div_ZipA"/>
</dbReference>
<dbReference type="HAMAP" id="MF_00509">
    <property type="entry name" value="ZipA"/>
    <property type="match status" value="1"/>
</dbReference>
<evidence type="ECO:0000259" key="11">
    <source>
        <dbReference type="SMART" id="SM00771"/>
    </source>
</evidence>
<name>A9KCS1_COXBN</name>
<dbReference type="NCBIfam" id="TIGR02205">
    <property type="entry name" value="septum_zipA"/>
    <property type="match status" value="1"/>
</dbReference>
<keyword evidence="3 8" id="KW-0132">Cell division</keyword>
<organism evidence="12 13">
    <name type="scientific">Coxiella burnetii (strain Dugway 5J108-111)</name>
    <dbReference type="NCBI Taxonomy" id="434922"/>
    <lineage>
        <taxon>Bacteria</taxon>
        <taxon>Pseudomonadati</taxon>
        <taxon>Pseudomonadota</taxon>
        <taxon>Gammaproteobacteria</taxon>
        <taxon>Legionellales</taxon>
        <taxon>Coxiellaceae</taxon>
        <taxon>Coxiella</taxon>
    </lineage>
</organism>
<comment type="similarity">
    <text evidence="8 9">Belongs to the ZipA family.</text>
</comment>
<evidence type="ECO:0000256" key="1">
    <source>
        <dbReference type="ARBA" id="ARBA00022475"/>
    </source>
</evidence>
<dbReference type="Pfam" id="PF04354">
    <property type="entry name" value="ZipA_C"/>
    <property type="match status" value="1"/>
</dbReference>
<keyword evidence="4 8" id="KW-0812">Transmembrane</keyword>
<dbReference type="GO" id="GO:0043093">
    <property type="term" value="P:FtsZ-dependent cytokinesis"/>
    <property type="evidence" value="ECO:0007669"/>
    <property type="project" value="UniProtKB-UniRule"/>
</dbReference>
<evidence type="ECO:0000256" key="8">
    <source>
        <dbReference type="HAMAP-Rule" id="MF_00509"/>
    </source>
</evidence>
<dbReference type="GO" id="GO:0032153">
    <property type="term" value="C:cell division site"/>
    <property type="evidence" value="ECO:0007669"/>
    <property type="project" value="UniProtKB-UniRule"/>
</dbReference>
<dbReference type="GO" id="GO:0000917">
    <property type="term" value="P:division septum assembly"/>
    <property type="evidence" value="ECO:0007669"/>
    <property type="project" value="TreeGrafter"/>
</dbReference>
<dbReference type="RefSeq" id="WP_010957647.1">
    <property type="nucleotide sequence ID" value="NC_009727.1"/>
</dbReference>
<sequence length="230" mass="26699">MENNKMIMLLLLLFLLVVAGAVIFRVRQQSQQATRRRHRREPSIQQSVEKEEEAEIDTDEALGLSQDPQERKEAVRNEPAEAEEIQDIFTLYVMAPKEYPYNGYELLQALLANGLRYGERNIFHRHEIKTGRGRILFSLASVNKPGTFELSKMGNFSCPGLVLFMVLKHTPDPLMAFDTLLETARQLTEDLGGEVWDEERRLLNMDKVAQLRARIRRYEESQRVPDFFES</sequence>
<accession>A9KCS1</accession>
<evidence type="ECO:0000256" key="6">
    <source>
        <dbReference type="ARBA" id="ARBA00023136"/>
    </source>
</evidence>
<keyword evidence="6 8" id="KW-0472">Membrane</keyword>
<feature type="compositionally biased region" description="Acidic residues" evidence="10">
    <location>
        <begin position="50"/>
        <end position="60"/>
    </location>
</feature>
<dbReference type="SUPFAM" id="SSF64383">
    <property type="entry name" value="Cell-division protein ZipA, C-terminal domain"/>
    <property type="match status" value="1"/>
</dbReference>
<feature type="domain" description="ZipA C-terminal FtsZ-binding" evidence="11">
    <location>
        <begin position="85"/>
        <end position="215"/>
    </location>
</feature>
<dbReference type="PANTHER" id="PTHR38685">
    <property type="entry name" value="CELL DIVISION PROTEIN ZIPA"/>
    <property type="match status" value="1"/>
</dbReference>
<evidence type="ECO:0000256" key="7">
    <source>
        <dbReference type="ARBA" id="ARBA00023306"/>
    </source>
</evidence>
<dbReference type="HOGENOM" id="CLU_030174_2_1_6"/>
<keyword evidence="7 8" id="KW-0131">Cell cycle</keyword>
<evidence type="ECO:0000256" key="4">
    <source>
        <dbReference type="ARBA" id="ARBA00022692"/>
    </source>
</evidence>
<dbReference type="InterPro" id="IPR036765">
    <property type="entry name" value="ZipA_FtsZ-bd_C_sf"/>
</dbReference>
<dbReference type="KEGG" id="cbd:CBUD_1523"/>
<evidence type="ECO:0000313" key="13">
    <source>
        <dbReference type="Proteomes" id="UP000008555"/>
    </source>
</evidence>
<feature type="region of interest" description="Disordered" evidence="10">
    <location>
        <begin position="34"/>
        <end position="79"/>
    </location>
</feature>
<dbReference type="Proteomes" id="UP000008555">
    <property type="component" value="Chromosome"/>
</dbReference>
<comment type="subunit">
    <text evidence="8">Interacts with FtsZ via their C-terminal domains.</text>
</comment>
<proteinExistence type="inferred from homology"/>
<dbReference type="EMBL" id="CP000733">
    <property type="protein sequence ID" value="ABS77461.2"/>
    <property type="molecule type" value="Genomic_DNA"/>
</dbReference>
<protein>
    <recommendedName>
        <fullName evidence="8 9">Cell division protein ZipA</fullName>
    </recommendedName>
</protein>
<dbReference type="PANTHER" id="PTHR38685:SF1">
    <property type="entry name" value="CELL DIVISION PROTEIN ZIPA"/>
    <property type="match status" value="1"/>
</dbReference>
<dbReference type="GO" id="GO:0005886">
    <property type="term" value="C:plasma membrane"/>
    <property type="evidence" value="ECO:0007669"/>
    <property type="project" value="UniProtKB-SubCell"/>
</dbReference>
<dbReference type="InterPro" id="IPR007449">
    <property type="entry name" value="ZipA_FtsZ-bd_C"/>
</dbReference>